<keyword evidence="1 4" id="KW-0808">Transferase</keyword>
<evidence type="ECO:0000313" key="5">
    <source>
        <dbReference type="Proteomes" id="UP001597191"/>
    </source>
</evidence>
<name>A0ABW4BKT9_9LACO</name>
<dbReference type="InterPro" id="IPR016181">
    <property type="entry name" value="Acyl_CoA_acyltransferase"/>
</dbReference>
<keyword evidence="5" id="KW-1185">Reference proteome</keyword>
<evidence type="ECO:0000256" key="2">
    <source>
        <dbReference type="ARBA" id="ARBA00023315"/>
    </source>
</evidence>
<proteinExistence type="predicted"/>
<dbReference type="Gene3D" id="3.40.630.30">
    <property type="match status" value="1"/>
</dbReference>
<accession>A0ABW4BKT9</accession>
<comment type="caution">
    <text evidence="4">The sequence shown here is derived from an EMBL/GenBank/DDBJ whole genome shotgun (WGS) entry which is preliminary data.</text>
</comment>
<dbReference type="PANTHER" id="PTHR43877">
    <property type="entry name" value="AMINOALKYLPHOSPHONATE N-ACETYLTRANSFERASE-RELATED-RELATED"/>
    <property type="match status" value="1"/>
</dbReference>
<evidence type="ECO:0000259" key="3">
    <source>
        <dbReference type="PROSITE" id="PS51186"/>
    </source>
</evidence>
<dbReference type="InterPro" id="IPR050832">
    <property type="entry name" value="Bact_Acetyltransf"/>
</dbReference>
<dbReference type="PANTHER" id="PTHR43877:SF1">
    <property type="entry name" value="ACETYLTRANSFERASE"/>
    <property type="match status" value="1"/>
</dbReference>
<evidence type="ECO:0000313" key="4">
    <source>
        <dbReference type="EMBL" id="MFD1410503.1"/>
    </source>
</evidence>
<sequence>MLIRPEQSKDYHQVEQVVTTAFASAEYSDGHEQELVAALRTSAAFIPELSLVAEIDQQIVGYILFTKAQVGAQTVLALAPLAVLPKYQNQGIGRQLIQQGHRLARRLGYNYVLVLGHEHYYRKFGYQPAASLGVTVPADFPATNFFACRLLTLAPPLHGSVVYAPEFGV</sequence>
<dbReference type="Proteomes" id="UP001597191">
    <property type="component" value="Unassembled WGS sequence"/>
</dbReference>
<dbReference type="CDD" id="cd04301">
    <property type="entry name" value="NAT_SF"/>
    <property type="match status" value="1"/>
</dbReference>
<organism evidence="4 5">
    <name type="scientific">Lapidilactobacillus gannanensis</name>
    <dbReference type="NCBI Taxonomy" id="2486002"/>
    <lineage>
        <taxon>Bacteria</taxon>
        <taxon>Bacillati</taxon>
        <taxon>Bacillota</taxon>
        <taxon>Bacilli</taxon>
        <taxon>Lactobacillales</taxon>
        <taxon>Lactobacillaceae</taxon>
        <taxon>Lapidilactobacillus</taxon>
    </lineage>
</organism>
<dbReference type="GO" id="GO:0016746">
    <property type="term" value="F:acyltransferase activity"/>
    <property type="evidence" value="ECO:0007669"/>
    <property type="project" value="UniProtKB-KW"/>
</dbReference>
<evidence type="ECO:0000256" key="1">
    <source>
        <dbReference type="ARBA" id="ARBA00022679"/>
    </source>
</evidence>
<feature type="domain" description="N-acetyltransferase" evidence="3">
    <location>
        <begin position="1"/>
        <end position="147"/>
    </location>
</feature>
<gene>
    <name evidence="4" type="ORF">ACFQ4R_02535</name>
</gene>
<dbReference type="InterPro" id="IPR000182">
    <property type="entry name" value="GNAT_dom"/>
</dbReference>
<dbReference type="EC" id="2.3.-.-" evidence="4"/>
<protein>
    <submittedName>
        <fullName evidence="4">GNAT family N-acetyltransferase</fullName>
        <ecNumber evidence="4">2.3.-.-</ecNumber>
    </submittedName>
</protein>
<dbReference type="EMBL" id="JBHTOH010000015">
    <property type="protein sequence ID" value="MFD1410503.1"/>
    <property type="molecule type" value="Genomic_DNA"/>
</dbReference>
<keyword evidence="2 4" id="KW-0012">Acyltransferase</keyword>
<dbReference type="RefSeq" id="WP_125646998.1">
    <property type="nucleotide sequence ID" value="NZ_JBHTOH010000015.1"/>
</dbReference>
<dbReference type="Pfam" id="PF13508">
    <property type="entry name" value="Acetyltransf_7"/>
    <property type="match status" value="1"/>
</dbReference>
<dbReference type="SUPFAM" id="SSF55729">
    <property type="entry name" value="Acyl-CoA N-acyltransferases (Nat)"/>
    <property type="match status" value="1"/>
</dbReference>
<reference evidence="5" key="1">
    <citation type="journal article" date="2019" name="Int. J. Syst. Evol. Microbiol.">
        <title>The Global Catalogue of Microorganisms (GCM) 10K type strain sequencing project: providing services to taxonomists for standard genome sequencing and annotation.</title>
        <authorList>
            <consortium name="The Broad Institute Genomics Platform"/>
            <consortium name="The Broad Institute Genome Sequencing Center for Infectious Disease"/>
            <person name="Wu L."/>
            <person name="Ma J."/>
        </authorList>
    </citation>
    <scope>NUCLEOTIDE SEQUENCE [LARGE SCALE GENOMIC DNA]</scope>
    <source>
        <strain evidence="5">CCM 8937</strain>
    </source>
</reference>
<dbReference type="PROSITE" id="PS51186">
    <property type="entry name" value="GNAT"/>
    <property type="match status" value="1"/>
</dbReference>